<dbReference type="GO" id="GO:0051301">
    <property type="term" value="P:cell division"/>
    <property type="evidence" value="ECO:0007669"/>
    <property type="project" value="UniProtKB-KW"/>
</dbReference>
<sequence>MLGETSRADNFSLGGYSRDTNPLMRQDGVIYFPHTTSCGTATAVSVPCMFSNMPRAHYDEELAHHQEGVLDILQRAGIQVLVER</sequence>
<evidence type="ECO:0000313" key="2">
    <source>
        <dbReference type="EMBL" id="SQC64651.1"/>
    </source>
</evidence>
<dbReference type="GO" id="GO:0016776">
    <property type="term" value="F:phosphotransferase activity, phosphate group as acceptor"/>
    <property type="evidence" value="ECO:0007669"/>
    <property type="project" value="TreeGrafter"/>
</dbReference>
<reference evidence="2 3" key="1">
    <citation type="submission" date="2018-06" db="EMBL/GenBank/DDBJ databases">
        <authorList>
            <consortium name="Pathogen Informatics"/>
            <person name="Doyle S."/>
        </authorList>
    </citation>
    <scope>NUCLEOTIDE SEQUENCE [LARGE SCALE GENOMIC DNA]</scope>
    <source>
        <strain evidence="2 3">NCTC13465</strain>
    </source>
</reference>
<name>A0A2X3GW18_KLEPN</name>
<keyword evidence="2" id="KW-0808">Transferase</keyword>
<dbReference type="Gene3D" id="3.40.720.10">
    <property type="entry name" value="Alkaline Phosphatase, subunit A"/>
    <property type="match status" value="1"/>
</dbReference>
<proteinExistence type="predicted"/>
<dbReference type="InterPro" id="IPR017850">
    <property type="entry name" value="Alkaline_phosphatase_core_sf"/>
</dbReference>
<protein>
    <submittedName>
        <fullName evidence="2">Putative cell division protein</fullName>
        <ecNumber evidence="2">2.7.-.-</ecNumber>
    </submittedName>
</protein>
<dbReference type="GO" id="GO:0009244">
    <property type="term" value="P:lipopolysaccharide core region biosynthetic process"/>
    <property type="evidence" value="ECO:0007669"/>
    <property type="project" value="TreeGrafter"/>
</dbReference>
<dbReference type="GO" id="GO:0005886">
    <property type="term" value="C:plasma membrane"/>
    <property type="evidence" value="ECO:0007669"/>
    <property type="project" value="UniProtKB-SubCell"/>
</dbReference>
<dbReference type="InterPro" id="IPR040423">
    <property type="entry name" value="PEA_transferase"/>
</dbReference>
<dbReference type="PANTHER" id="PTHR30443:SF0">
    <property type="entry name" value="PHOSPHOETHANOLAMINE TRANSFERASE EPTA"/>
    <property type="match status" value="1"/>
</dbReference>
<dbReference type="PANTHER" id="PTHR30443">
    <property type="entry name" value="INNER MEMBRANE PROTEIN"/>
    <property type="match status" value="1"/>
</dbReference>
<feature type="domain" description="Sulfatase N-terminal" evidence="1">
    <location>
        <begin position="2"/>
        <end position="80"/>
    </location>
</feature>
<keyword evidence="2" id="KW-0131">Cell cycle</keyword>
<keyword evidence="2" id="KW-0132">Cell division</keyword>
<dbReference type="EMBL" id="UAWQ01000022">
    <property type="protein sequence ID" value="SQC64651.1"/>
    <property type="molecule type" value="Genomic_DNA"/>
</dbReference>
<gene>
    <name evidence="2" type="primary">eptA_3</name>
    <name evidence="2" type="ORF">NCTC13465_07056</name>
</gene>
<organism evidence="2 3">
    <name type="scientific">Klebsiella pneumoniae</name>
    <dbReference type="NCBI Taxonomy" id="573"/>
    <lineage>
        <taxon>Bacteria</taxon>
        <taxon>Pseudomonadati</taxon>
        <taxon>Pseudomonadota</taxon>
        <taxon>Gammaproteobacteria</taxon>
        <taxon>Enterobacterales</taxon>
        <taxon>Enterobacteriaceae</taxon>
        <taxon>Klebsiella/Raoultella group</taxon>
        <taxon>Klebsiella</taxon>
        <taxon>Klebsiella pneumoniae complex</taxon>
    </lineage>
</organism>
<dbReference type="AlphaFoldDB" id="A0A2X3GW18"/>
<dbReference type="EC" id="2.7.-.-" evidence="2"/>
<accession>A0A2X3GW18</accession>
<evidence type="ECO:0000259" key="1">
    <source>
        <dbReference type="Pfam" id="PF00884"/>
    </source>
</evidence>
<evidence type="ECO:0000313" key="3">
    <source>
        <dbReference type="Proteomes" id="UP000251721"/>
    </source>
</evidence>
<dbReference type="Pfam" id="PF00884">
    <property type="entry name" value="Sulfatase"/>
    <property type="match status" value="1"/>
</dbReference>
<dbReference type="Proteomes" id="UP000251721">
    <property type="component" value="Unassembled WGS sequence"/>
</dbReference>
<dbReference type="InterPro" id="IPR000917">
    <property type="entry name" value="Sulfatase_N"/>
</dbReference>